<dbReference type="AlphaFoldDB" id="A0A0H2R3Z5"/>
<accession>A0A0H2R3Z5</accession>
<dbReference type="EMBL" id="KQ086198">
    <property type="protein sequence ID" value="KLO06539.1"/>
    <property type="molecule type" value="Genomic_DNA"/>
</dbReference>
<name>A0A0H2R3Z5_9AGAM</name>
<sequence>MVIVERIVNEKRSRYEIEISKFERERTPSTWAPTRSFSLTNIGRALLLKEGKGRKVFVEGCGSRRRGEDGCSSRAVLRTNGLSVETKTTADADVCWQLKDLSSPTSIIRFQLIPSPFRSHLHLITSSSLIFLNASTSSSAHQVQGYRCRSGAWMKPHRGASTI</sequence>
<gene>
    <name evidence="1" type="ORF">SCHPADRAFT_687186</name>
</gene>
<evidence type="ECO:0000313" key="2">
    <source>
        <dbReference type="Proteomes" id="UP000053477"/>
    </source>
</evidence>
<dbReference type="InParanoid" id="A0A0H2R3Z5"/>
<keyword evidence="2" id="KW-1185">Reference proteome</keyword>
<evidence type="ECO:0000313" key="1">
    <source>
        <dbReference type="EMBL" id="KLO06539.1"/>
    </source>
</evidence>
<organism evidence="1 2">
    <name type="scientific">Schizopora paradoxa</name>
    <dbReference type="NCBI Taxonomy" id="27342"/>
    <lineage>
        <taxon>Eukaryota</taxon>
        <taxon>Fungi</taxon>
        <taxon>Dikarya</taxon>
        <taxon>Basidiomycota</taxon>
        <taxon>Agaricomycotina</taxon>
        <taxon>Agaricomycetes</taxon>
        <taxon>Hymenochaetales</taxon>
        <taxon>Schizoporaceae</taxon>
        <taxon>Schizopora</taxon>
    </lineage>
</organism>
<proteinExistence type="predicted"/>
<reference evidence="1 2" key="1">
    <citation type="submission" date="2015-04" db="EMBL/GenBank/DDBJ databases">
        <title>Complete genome sequence of Schizopora paradoxa KUC8140, a cosmopolitan wood degrader in East Asia.</title>
        <authorList>
            <consortium name="DOE Joint Genome Institute"/>
            <person name="Min B."/>
            <person name="Park H."/>
            <person name="Jang Y."/>
            <person name="Kim J.-J."/>
            <person name="Kim K.H."/>
            <person name="Pangilinan J."/>
            <person name="Lipzen A."/>
            <person name="Riley R."/>
            <person name="Grigoriev I.V."/>
            <person name="Spatafora J.W."/>
            <person name="Choi I.-G."/>
        </authorList>
    </citation>
    <scope>NUCLEOTIDE SEQUENCE [LARGE SCALE GENOMIC DNA]</scope>
    <source>
        <strain evidence="1 2">KUC8140</strain>
    </source>
</reference>
<protein>
    <submittedName>
        <fullName evidence="1">Uncharacterized protein</fullName>
    </submittedName>
</protein>
<dbReference type="Proteomes" id="UP000053477">
    <property type="component" value="Unassembled WGS sequence"/>
</dbReference>